<dbReference type="SUPFAM" id="SSF46894">
    <property type="entry name" value="C-terminal effector domain of the bipartite response regulators"/>
    <property type="match status" value="1"/>
</dbReference>
<reference evidence="4 5" key="1">
    <citation type="journal article" date="2013" name="Appl. Environ. Microbiol.">
        <title>Genome analysis suggests that the soil oligotrophic bacterium Agromonas oligotrophica (Bradyrhizobium oligotrophicum) is a nitrogen-fixing symbiont of Aeschynomene indica.</title>
        <authorList>
            <person name="Okubo T."/>
            <person name="Fukushima S."/>
            <person name="Itakura M."/>
            <person name="Oshima K."/>
            <person name="Longtonglang A."/>
            <person name="Teaumroong N."/>
            <person name="Mitsui H."/>
            <person name="Hattori M."/>
            <person name="Hattori R."/>
            <person name="Hattori T."/>
            <person name="Minamisawa K."/>
        </authorList>
    </citation>
    <scope>NUCLEOTIDE SEQUENCE [LARGE SCALE GENOMIC DNA]</scope>
    <source>
        <strain evidence="4 5">S58</strain>
    </source>
</reference>
<dbReference type="Proteomes" id="UP000011841">
    <property type="component" value="Chromosome"/>
</dbReference>
<protein>
    <recommendedName>
        <fullName evidence="3">OmpR/PhoB-type domain-containing protein</fullName>
    </recommendedName>
</protein>
<dbReference type="AlphaFoldDB" id="M4ZCJ6"/>
<dbReference type="InterPro" id="IPR036388">
    <property type="entry name" value="WH-like_DNA-bd_sf"/>
</dbReference>
<dbReference type="CDD" id="cd00383">
    <property type="entry name" value="trans_reg_C"/>
    <property type="match status" value="1"/>
</dbReference>
<dbReference type="InterPro" id="IPR001867">
    <property type="entry name" value="OmpR/PhoB-type_DNA-bd"/>
</dbReference>
<dbReference type="GO" id="GO:0006355">
    <property type="term" value="P:regulation of DNA-templated transcription"/>
    <property type="evidence" value="ECO:0007669"/>
    <property type="project" value="InterPro"/>
</dbReference>
<dbReference type="HOGENOM" id="CLU_025133_0_0_5"/>
<keyword evidence="5" id="KW-1185">Reference proteome</keyword>
<proteinExistence type="predicted"/>
<evidence type="ECO:0000313" key="5">
    <source>
        <dbReference type="Proteomes" id="UP000011841"/>
    </source>
</evidence>
<dbReference type="GO" id="GO:0000160">
    <property type="term" value="P:phosphorelay signal transduction system"/>
    <property type="evidence" value="ECO:0007669"/>
    <property type="project" value="InterPro"/>
</dbReference>
<dbReference type="InterPro" id="IPR016032">
    <property type="entry name" value="Sig_transdc_resp-reg_C-effctor"/>
</dbReference>
<dbReference type="PROSITE" id="PS51755">
    <property type="entry name" value="OMPR_PHOB"/>
    <property type="match status" value="1"/>
</dbReference>
<accession>M4ZCJ6</accession>
<dbReference type="GO" id="GO:0003677">
    <property type="term" value="F:DNA binding"/>
    <property type="evidence" value="ECO:0007669"/>
    <property type="project" value="UniProtKB-UniRule"/>
</dbReference>
<evidence type="ECO:0000256" key="2">
    <source>
        <dbReference type="PROSITE-ProRule" id="PRU01091"/>
    </source>
</evidence>
<dbReference type="eggNOG" id="COG2909">
    <property type="taxonomic scope" value="Bacteria"/>
</dbReference>
<feature type="DNA-binding region" description="OmpR/PhoB-type" evidence="2">
    <location>
        <begin position="532"/>
        <end position="632"/>
    </location>
</feature>
<feature type="domain" description="OmpR/PhoB-type" evidence="3">
    <location>
        <begin position="532"/>
        <end position="632"/>
    </location>
</feature>
<dbReference type="Gene3D" id="1.10.10.10">
    <property type="entry name" value="Winged helix-like DNA-binding domain superfamily/Winged helix DNA-binding domain"/>
    <property type="match status" value="1"/>
</dbReference>
<dbReference type="eggNOG" id="COG0745">
    <property type="taxonomic scope" value="Bacteria"/>
</dbReference>
<dbReference type="Pfam" id="PF00486">
    <property type="entry name" value="Trans_reg_C"/>
    <property type="match status" value="1"/>
</dbReference>
<name>M4ZCJ6_9BRAD</name>
<dbReference type="InterPro" id="IPR027417">
    <property type="entry name" value="P-loop_NTPase"/>
</dbReference>
<gene>
    <name evidence="4" type="ORF">S58_55500</name>
</gene>
<dbReference type="EMBL" id="AP012603">
    <property type="protein sequence ID" value="BAM91527.1"/>
    <property type="molecule type" value="Genomic_DNA"/>
</dbReference>
<dbReference type="Gene3D" id="3.40.50.300">
    <property type="entry name" value="P-loop containing nucleotide triphosphate hydrolases"/>
    <property type="match status" value="1"/>
</dbReference>
<dbReference type="PATRIC" id="fig|1245469.3.peg.5678"/>
<dbReference type="RefSeq" id="WP_015668614.1">
    <property type="nucleotide sequence ID" value="NC_020453.1"/>
</dbReference>
<dbReference type="SMART" id="SM00862">
    <property type="entry name" value="Trans_reg_C"/>
    <property type="match status" value="1"/>
</dbReference>
<evidence type="ECO:0000313" key="4">
    <source>
        <dbReference type="EMBL" id="BAM91527.1"/>
    </source>
</evidence>
<dbReference type="SUPFAM" id="SSF52540">
    <property type="entry name" value="P-loop containing nucleoside triphosphate hydrolases"/>
    <property type="match status" value="1"/>
</dbReference>
<evidence type="ECO:0000259" key="3">
    <source>
        <dbReference type="PROSITE" id="PS51755"/>
    </source>
</evidence>
<keyword evidence="1 2" id="KW-0238">DNA-binding</keyword>
<sequence length="649" mass="70487">MDAMTIAGLIRQGHRTALAGRDAELRLLRQVTAPGGPVVAYVHGPAGIGKTTLVSALDACLEDQGVRRLHIAAGAVKPTPTAILTALGSVVSHDVRTVAELAAALAGVGDITVVMVDDVDTWRLAASWLRADLIPALPATTRFVLAGSVPPPPAWSVEYGQYFLDIKLGTLPRAESDAAVAAAGLSADIAERIWLLSGGYPLGLRMAIHAARTGSLGTARDVGELANAILHAIGDSALRRAVEACAIVRRANRALLSTILETGEPIPLSLIEAIETLPFAKRDAEGIYIAEPVRRAIVDWMSAVEPERYQLWRKTAADWIVSHLRAAGRSGRWRLMADLLHLLEQPALRNAFFPPGEEAPPVDPARADDFDQILDIAELRDGADERARIEVWAQRLPHRFSVARGPEGEVLAFYLFARQDDPHSGLGAVDPLFAAWQAHLAANPVEGEILFIRQMAARANGANPPGRTACILDLKRNYIERRGVARIYTCAVAEDRDLLHRLGFRPLEQPRTGTPDTMVLDIPGGDMIAWFAALIDAGPGGIARLDFARDRREVMVEGRAIELTPMEAQVLGELIDRAPAVVRREDLIERIWRRAHVGSNVVDTLVRTLRKKLGPRRDCIQTVPKAGYRYVAFGTSAEPERASQQALSR</sequence>
<dbReference type="OrthoDB" id="8430416at2"/>
<dbReference type="KEGG" id="aol:S58_55500"/>
<dbReference type="GeneID" id="301819288"/>
<organism evidence="4 5">
    <name type="scientific">Bradyrhizobium oligotrophicum S58</name>
    <dbReference type="NCBI Taxonomy" id="1245469"/>
    <lineage>
        <taxon>Bacteria</taxon>
        <taxon>Pseudomonadati</taxon>
        <taxon>Pseudomonadota</taxon>
        <taxon>Alphaproteobacteria</taxon>
        <taxon>Hyphomicrobiales</taxon>
        <taxon>Nitrobacteraceae</taxon>
        <taxon>Bradyrhizobium</taxon>
    </lineage>
</organism>
<evidence type="ECO:0000256" key="1">
    <source>
        <dbReference type="ARBA" id="ARBA00023125"/>
    </source>
</evidence>
<dbReference type="STRING" id="1245469.S58_55500"/>